<feature type="transmembrane region" description="Helical" evidence="7">
    <location>
        <begin position="380"/>
        <end position="398"/>
    </location>
</feature>
<sequence length="518" mass="56173">MQMQANNDGETVPSIEEGDTEAPRTLERTPLPMTPLIALLLIQMAESITATVIYPFINQFVRETGITGGDETKTGYYAGIIESAFFFAESATVVQWGYLSDRYGRRPILLFAPLGLTVVMLGFGSSTTFWPLVAYRCLQGVFNGNIGVAKSTLAELTDPTNRPDAYALMSFAWSLGLTLAPIMGGTLANAASRWPDTFGRIPYIRTHPYFLPCLVAGAYTFVTFVFDCFALKETLPSIVAKENAKHQNSASVDEETPLLINIQQDQSNYAASQSSSPPPATGLSSTMSSEPTDIPRNSQPHAVLTRPVLLTLANHVCLTFTDMCHYALLPLMYSTPIEYGGLGLDPYHIGIALGAFGLVNAIVQVKTLGPVVRRFGPRRAYRVAYSFLLGIFAMYPILHFLVQRAGRVDGFVIAGIFVQLSFQVMIYMAYGSLQMILVESVPEGGPLGTVNGVGQMLGSGMRCIAPTFATSLFSVSIQRNLAGGNMVYYILLALTVIAVHCSAFLPARPARTSDGRQS</sequence>
<evidence type="ECO:0000313" key="9">
    <source>
        <dbReference type="EMBL" id="KAF4613558.1"/>
    </source>
</evidence>
<accession>A0A8H4VKT3</accession>
<comment type="caution">
    <text evidence="9">The sequence shown here is derived from an EMBL/GenBank/DDBJ whole genome shotgun (WGS) entry which is preliminary data.</text>
</comment>
<dbReference type="SUPFAM" id="SSF103473">
    <property type="entry name" value="MFS general substrate transporter"/>
    <property type="match status" value="1"/>
</dbReference>
<feature type="transmembrane region" description="Helical" evidence="7">
    <location>
        <begin position="165"/>
        <end position="188"/>
    </location>
</feature>
<feature type="transmembrane region" description="Helical" evidence="7">
    <location>
        <begin position="347"/>
        <end position="368"/>
    </location>
</feature>
<dbReference type="EMBL" id="JAACJL010000045">
    <property type="protein sequence ID" value="KAF4613558.1"/>
    <property type="molecule type" value="Genomic_DNA"/>
</dbReference>
<evidence type="ECO:0000313" key="10">
    <source>
        <dbReference type="Proteomes" id="UP000521872"/>
    </source>
</evidence>
<dbReference type="CDD" id="cd17330">
    <property type="entry name" value="MFS_SLC46_TetA_like"/>
    <property type="match status" value="1"/>
</dbReference>
<feature type="transmembrane region" description="Helical" evidence="7">
    <location>
        <begin position="486"/>
        <end position="505"/>
    </location>
</feature>
<dbReference type="GO" id="GO:0016020">
    <property type="term" value="C:membrane"/>
    <property type="evidence" value="ECO:0007669"/>
    <property type="project" value="UniProtKB-SubCell"/>
</dbReference>
<dbReference type="AlphaFoldDB" id="A0A8H4VKT3"/>
<comment type="subcellular location">
    <subcellularLocation>
        <location evidence="1">Membrane</location>
        <topology evidence="1">Multi-pass membrane protein</topology>
    </subcellularLocation>
</comment>
<feature type="transmembrane region" description="Helical" evidence="7">
    <location>
        <begin position="410"/>
        <end position="430"/>
    </location>
</feature>
<name>A0A8H4VKT3_9AGAR</name>
<dbReference type="PANTHER" id="PTHR23504">
    <property type="entry name" value="MAJOR FACILITATOR SUPERFAMILY DOMAIN-CONTAINING PROTEIN 10"/>
    <property type="match status" value="1"/>
</dbReference>
<keyword evidence="5 7" id="KW-0472">Membrane</keyword>
<evidence type="ECO:0000256" key="2">
    <source>
        <dbReference type="ARBA" id="ARBA00022448"/>
    </source>
</evidence>
<dbReference type="Proteomes" id="UP000521872">
    <property type="component" value="Unassembled WGS sequence"/>
</dbReference>
<gene>
    <name evidence="9" type="ORF">D9613_007948</name>
</gene>
<evidence type="ECO:0000256" key="5">
    <source>
        <dbReference type="ARBA" id="ARBA00023136"/>
    </source>
</evidence>
<feature type="transmembrane region" description="Helical" evidence="7">
    <location>
        <begin position="209"/>
        <end position="226"/>
    </location>
</feature>
<evidence type="ECO:0000256" key="6">
    <source>
        <dbReference type="SAM" id="MobiDB-lite"/>
    </source>
</evidence>
<evidence type="ECO:0000256" key="4">
    <source>
        <dbReference type="ARBA" id="ARBA00022989"/>
    </source>
</evidence>
<feature type="region of interest" description="Disordered" evidence="6">
    <location>
        <begin position="1"/>
        <end position="27"/>
    </location>
</feature>
<dbReference type="Pfam" id="PF07690">
    <property type="entry name" value="MFS_1"/>
    <property type="match status" value="1"/>
</dbReference>
<evidence type="ECO:0000256" key="1">
    <source>
        <dbReference type="ARBA" id="ARBA00004141"/>
    </source>
</evidence>
<feature type="compositionally biased region" description="Polar residues" evidence="6">
    <location>
        <begin position="282"/>
        <end position="297"/>
    </location>
</feature>
<keyword evidence="2" id="KW-0813">Transport</keyword>
<keyword evidence="10" id="KW-1185">Reference proteome</keyword>
<dbReference type="InterPro" id="IPR011701">
    <property type="entry name" value="MFS"/>
</dbReference>
<dbReference type="PANTHER" id="PTHR23504:SF15">
    <property type="entry name" value="MAJOR FACILITATOR SUPERFAMILY (MFS) PROFILE DOMAIN-CONTAINING PROTEIN"/>
    <property type="match status" value="1"/>
</dbReference>
<feature type="transmembrane region" description="Helical" evidence="7">
    <location>
        <begin position="36"/>
        <end position="57"/>
    </location>
</feature>
<keyword evidence="4 7" id="KW-1133">Transmembrane helix</keyword>
<feature type="region of interest" description="Disordered" evidence="6">
    <location>
        <begin position="269"/>
        <end position="297"/>
    </location>
</feature>
<organism evidence="9 10">
    <name type="scientific">Agrocybe pediades</name>
    <dbReference type="NCBI Taxonomy" id="84607"/>
    <lineage>
        <taxon>Eukaryota</taxon>
        <taxon>Fungi</taxon>
        <taxon>Dikarya</taxon>
        <taxon>Basidiomycota</taxon>
        <taxon>Agaricomycotina</taxon>
        <taxon>Agaricomycetes</taxon>
        <taxon>Agaricomycetidae</taxon>
        <taxon>Agaricales</taxon>
        <taxon>Agaricineae</taxon>
        <taxon>Strophariaceae</taxon>
        <taxon>Agrocybe</taxon>
    </lineage>
</organism>
<dbReference type="PRINTS" id="PR01035">
    <property type="entry name" value="TCRTETA"/>
</dbReference>
<protein>
    <recommendedName>
        <fullName evidence="8">Major facilitator superfamily (MFS) profile domain-containing protein</fullName>
    </recommendedName>
</protein>
<feature type="transmembrane region" description="Helical" evidence="7">
    <location>
        <begin position="77"/>
        <end position="96"/>
    </location>
</feature>
<evidence type="ECO:0000259" key="8">
    <source>
        <dbReference type="PROSITE" id="PS50850"/>
    </source>
</evidence>
<reference evidence="9 10" key="1">
    <citation type="submission" date="2019-12" db="EMBL/GenBank/DDBJ databases">
        <authorList>
            <person name="Floudas D."/>
            <person name="Bentzer J."/>
            <person name="Ahren D."/>
            <person name="Johansson T."/>
            <person name="Persson P."/>
            <person name="Tunlid A."/>
        </authorList>
    </citation>
    <scope>NUCLEOTIDE SEQUENCE [LARGE SCALE GENOMIC DNA]</scope>
    <source>
        <strain evidence="9 10">CBS 102.39</strain>
    </source>
</reference>
<dbReference type="PROSITE" id="PS50850">
    <property type="entry name" value="MFS"/>
    <property type="match status" value="1"/>
</dbReference>
<dbReference type="InterPro" id="IPR020846">
    <property type="entry name" value="MFS_dom"/>
</dbReference>
<feature type="transmembrane region" description="Helical" evidence="7">
    <location>
        <begin position="108"/>
        <end position="133"/>
    </location>
</feature>
<evidence type="ECO:0000256" key="3">
    <source>
        <dbReference type="ARBA" id="ARBA00022692"/>
    </source>
</evidence>
<evidence type="ECO:0000256" key="7">
    <source>
        <dbReference type="SAM" id="Phobius"/>
    </source>
</evidence>
<dbReference type="Gene3D" id="1.20.1250.20">
    <property type="entry name" value="MFS general substrate transporter like domains"/>
    <property type="match status" value="1"/>
</dbReference>
<dbReference type="InterPro" id="IPR001958">
    <property type="entry name" value="Tet-R_TetA/multi-R_MdtG-like"/>
</dbReference>
<proteinExistence type="predicted"/>
<keyword evidence="3 7" id="KW-0812">Transmembrane</keyword>
<dbReference type="GO" id="GO:0022857">
    <property type="term" value="F:transmembrane transporter activity"/>
    <property type="evidence" value="ECO:0007669"/>
    <property type="project" value="InterPro"/>
</dbReference>
<dbReference type="InterPro" id="IPR036259">
    <property type="entry name" value="MFS_trans_sf"/>
</dbReference>
<feature type="domain" description="Major facilitator superfamily (MFS) profile" evidence="8">
    <location>
        <begin position="35"/>
        <end position="510"/>
    </location>
</feature>